<sequence length="288" mass="32863">MWTSYIRSPTVTVCVGIKKEEFCVHKELICTKSTFFDKALNGSFLEASTRLVRLEHISAPLFSIFVSWLYSGRLVYVNPPGSDTTIAEDFFPLLFGNLQHMASSDNNPTSQDPVLLDIDEEDASTWPLDVMAKLYILGDYLGVQQFNNHVISSIDGPSTWNRGLNDADVPTRPLIRFVYNNTPPKSPLRDLIVDLVVYGQIWWESNETWEDLPAEFLAKVMVSLGRRLPPKQCRGCYSRASTRNGLSEVDADRVYLTADDMPQFGDNTCFYHEHETEQEREKCRQEEC</sequence>
<dbReference type="RefSeq" id="XP_040882474.1">
    <property type="nucleotide sequence ID" value="XM_041020500.1"/>
</dbReference>
<dbReference type="InterPro" id="IPR000210">
    <property type="entry name" value="BTB/POZ_dom"/>
</dbReference>
<dbReference type="PROSITE" id="PS50097">
    <property type="entry name" value="BTB"/>
    <property type="match status" value="1"/>
</dbReference>
<dbReference type="EMBL" id="KL584827">
    <property type="protein sequence ID" value="KEQ65451.1"/>
    <property type="molecule type" value="Genomic_DNA"/>
</dbReference>
<dbReference type="HOGENOM" id="CLU_068279_0_0_1"/>
<gene>
    <name evidence="2" type="ORF">M437DRAFT_42061</name>
</gene>
<protein>
    <recommendedName>
        <fullName evidence="1">BTB domain-containing protein</fullName>
    </recommendedName>
</protein>
<dbReference type="Proteomes" id="UP000030672">
    <property type="component" value="Unassembled WGS sequence"/>
</dbReference>
<reference evidence="2 3" key="1">
    <citation type="journal article" date="2014" name="BMC Genomics">
        <title>Genome sequencing of four Aureobasidium pullulans varieties: biotechnological potential, stress tolerance, and description of new species.</title>
        <authorList>
            <person name="Gostin Ar C."/>
            <person name="Ohm R.A."/>
            <person name="Kogej T."/>
            <person name="Sonjak S."/>
            <person name="Turk M."/>
            <person name="Zajc J."/>
            <person name="Zalar P."/>
            <person name="Grube M."/>
            <person name="Sun H."/>
            <person name="Han J."/>
            <person name="Sharma A."/>
            <person name="Chiniquy J."/>
            <person name="Ngan C.Y."/>
            <person name="Lipzen A."/>
            <person name="Barry K."/>
            <person name="Grigoriev I.V."/>
            <person name="Gunde-Cimerman N."/>
        </authorList>
    </citation>
    <scope>NUCLEOTIDE SEQUENCE [LARGE SCALE GENOMIC DNA]</scope>
    <source>
        <strain evidence="2 3">CBS 110374</strain>
    </source>
</reference>
<accession>A0A074WSR4</accession>
<evidence type="ECO:0000259" key="1">
    <source>
        <dbReference type="PROSITE" id="PS50097"/>
    </source>
</evidence>
<proteinExistence type="predicted"/>
<dbReference type="STRING" id="1043003.A0A074WSR4"/>
<dbReference type="GeneID" id="63913873"/>
<name>A0A074WSR4_AURM1</name>
<dbReference type="PANTHER" id="PTHR47843:SF2">
    <property type="entry name" value="BTB DOMAIN-CONTAINING PROTEIN"/>
    <property type="match status" value="1"/>
</dbReference>
<dbReference type="PANTHER" id="PTHR47843">
    <property type="entry name" value="BTB DOMAIN-CONTAINING PROTEIN-RELATED"/>
    <property type="match status" value="1"/>
</dbReference>
<dbReference type="AlphaFoldDB" id="A0A074WSR4"/>
<evidence type="ECO:0000313" key="3">
    <source>
        <dbReference type="Proteomes" id="UP000030672"/>
    </source>
</evidence>
<keyword evidence="3" id="KW-1185">Reference proteome</keyword>
<dbReference type="SUPFAM" id="SSF54695">
    <property type="entry name" value="POZ domain"/>
    <property type="match status" value="1"/>
</dbReference>
<organism evidence="2 3">
    <name type="scientific">Aureobasidium melanogenum (strain CBS 110374)</name>
    <name type="common">Aureobasidium pullulans var. melanogenum</name>
    <dbReference type="NCBI Taxonomy" id="1043003"/>
    <lineage>
        <taxon>Eukaryota</taxon>
        <taxon>Fungi</taxon>
        <taxon>Dikarya</taxon>
        <taxon>Ascomycota</taxon>
        <taxon>Pezizomycotina</taxon>
        <taxon>Dothideomycetes</taxon>
        <taxon>Dothideomycetidae</taxon>
        <taxon>Dothideales</taxon>
        <taxon>Saccotheciaceae</taxon>
        <taxon>Aureobasidium</taxon>
    </lineage>
</organism>
<dbReference type="InterPro" id="IPR011333">
    <property type="entry name" value="SKP1/BTB/POZ_sf"/>
</dbReference>
<feature type="domain" description="BTB" evidence="1">
    <location>
        <begin position="9"/>
        <end position="78"/>
    </location>
</feature>
<dbReference type="Pfam" id="PF00651">
    <property type="entry name" value="BTB"/>
    <property type="match status" value="1"/>
</dbReference>
<dbReference type="Gene3D" id="3.30.710.10">
    <property type="entry name" value="Potassium Channel Kv1.1, Chain A"/>
    <property type="match status" value="1"/>
</dbReference>
<dbReference type="CDD" id="cd18186">
    <property type="entry name" value="BTB_POZ_ZBTB_KLHL-like"/>
    <property type="match status" value="1"/>
</dbReference>
<evidence type="ECO:0000313" key="2">
    <source>
        <dbReference type="EMBL" id="KEQ65451.1"/>
    </source>
</evidence>